<dbReference type="InterPro" id="IPR040871">
    <property type="entry name" value="HopA1"/>
</dbReference>
<accession>A0ABP3I0L0</accession>
<reference evidence="3" key="1">
    <citation type="journal article" date="2019" name="Int. J. Syst. Evol. Microbiol.">
        <title>The Global Catalogue of Microorganisms (GCM) 10K type strain sequencing project: providing services to taxonomists for standard genome sequencing and annotation.</title>
        <authorList>
            <consortium name="The Broad Institute Genomics Platform"/>
            <consortium name="The Broad Institute Genome Sequencing Center for Infectious Disease"/>
            <person name="Wu L."/>
            <person name="Ma J."/>
        </authorList>
    </citation>
    <scope>NUCLEOTIDE SEQUENCE [LARGE SCALE GENOMIC DNA]</scope>
    <source>
        <strain evidence="3">JCM 4788</strain>
    </source>
</reference>
<feature type="compositionally biased region" description="Low complexity" evidence="1">
    <location>
        <begin position="20"/>
        <end position="37"/>
    </location>
</feature>
<comment type="caution">
    <text evidence="2">The sequence shown here is derived from an EMBL/GenBank/DDBJ whole genome shotgun (WGS) entry which is preliminary data.</text>
</comment>
<dbReference type="Proteomes" id="UP001500879">
    <property type="component" value="Unassembled WGS sequence"/>
</dbReference>
<feature type="region of interest" description="Disordered" evidence="1">
    <location>
        <begin position="1"/>
        <end position="37"/>
    </location>
</feature>
<gene>
    <name evidence="2" type="ORF">GCM10010357_03210</name>
</gene>
<proteinExistence type="predicted"/>
<dbReference type="EMBL" id="BAAABX010000004">
    <property type="protein sequence ID" value="GAA0385770.1"/>
    <property type="molecule type" value="Genomic_DNA"/>
</dbReference>
<evidence type="ECO:0000313" key="3">
    <source>
        <dbReference type="Proteomes" id="UP001500879"/>
    </source>
</evidence>
<feature type="compositionally biased region" description="Polar residues" evidence="1">
    <location>
        <begin position="9"/>
        <end position="19"/>
    </location>
</feature>
<evidence type="ECO:0000313" key="2">
    <source>
        <dbReference type="EMBL" id="GAA0385770.1"/>
    </source>
</evidence>
<keyword evidence="3" id="KW-1185">Reference proteome</keyword>
<sequence>MDDFPEAASSGTPFSGTAVSGTSISGTPISGTPISGTSASGTALSGLGTLLSDVRVDPGARSARVGERHIGADTAGQLRQKLISALYEELHVGNVFAEERPRTYRDPWIEEQLREATPHDTTTATALPGTDGVVTVDGVRVRVPGAEATGTRVRMPAQRPGLSPGFFLVDGSRGHSASRPLLRLYVHLRTPEEAVRVWGDVLRTLEHHELLYRAKVTSSRRLFPRRDGLVVYLGEDAWHAVPLVTNAVSRADIPESPLSSSALAETLAPGIAMAWEPEDTRPGMRGMSFGQHRAAALADALLEHAEGRRDDSLHDCLRAQLLAANIDPESPYRNLSSPQLP</sequence>
<evidence type="ECO:0000256" key="1">
    <source>
        <dbReference type="SAM" id="MobiDB-lite"/>
    </source>
</evidence>
<protein>
    <submittedName>
        <fullName evidence="2">Uncharacterized protein</fullName>
    </submittedName>
</protein>
<dbReference type="Pfam" id="PF17914">
    <property type="entry name" value="HopA1"/>
    <property type="match status" value="1"/>
</dbReference>
<name>A0ABP3I0L0_9ACTN</name>
<organism evidence="2 3">
    <name type="scientific">Streptomyces luteireticuli</name>
    <dbReference type="NCBI Taxonomy" id="173858"/>
    <lineage>
        <taxon>Bacteria</taxon>
        <taxon>Bacillati</taxon>
        <taxon>Actinomycetota</taxon>
        <taxon>Actinomycetes</taxon>
        <taxon>Kitasatosporales</taxon>
        <taxon>Streptomycetaceae</taxon>
        <taxon>Streptomyces</taxon>
    </lineage>
</organism>
<dbReference type="RefSeq" id="WP_344018873.1">
    <property type="nucleotide sequence ID" value="NZ_BAAABX010000004.1"/>
</dbReference>